<proteinExistence type="predicted"/>
<dbReference type="RefSeq" id="WP_009643452.1">
    <property type="nucleotide sequence ID" value="NZ_CAUUGE010000015.1"/>
</dbReference>
<gene>
    <name evidence="4" type="ORF">HW270_00855</name>
</gene>
<dbReference type="PANTHER" id="PTHR43479">
    <property type="entry name" value="ACREF/ENVCD OPERON REPRESSOR-RELATED"/>
    <property type="match status" value="1"/>
</dbReference>
<dbReference type="EMBL" id="JABXYR010000001">
    <property type="protein sequence ID" value="NWO22640.1"/>
    <property type="molecule type" value="Genomic_DNA"/>
</dbReference>
<keyword evidence="1 2" id="KW-0238">DNA-binding</keyword>
<dbReference type="PANTHER" id="PTHR43479:SF11">
    <property type="entry name" value="ACREF_ENVCD OPERON REPRESSOR-RELATED"/>
    <property type="match status" value="1"/>
</dbReference>
<dbReference type="PROSITE" id="PS50977">
    <property type="entry name" value="HTH_TETR_2"/>
    <property type="match status" value="1"/>
</dbReference>
<dbReference type="PRINTS" id="PR00455">
    <property type="entry name" value="HTHTETR"/>
</dbReference>
<name>A0A7Y9B0A3_9FIRM</name>
<protein>
    <submittedName>
        <fullName evidence="4">TetR/AcrR family transcriptional regulator</fullName>
    </submittedName>
</protein>
<dbReference type="Proteomes" id="UP000526307">
    <property type="component" value="Unassembled WGS sequence"/>
</dbReference>
<evidence type="ECO:0000313" key="4">
    <source>
        <dbReference type="EMBL" id="NWO22640.1"/>
    </source>
</evidence>
<evidence type="ECO:0000313" key="5">
    <source>
        <dbReference type="Proteomes" id="UP000526307"/>
    </source>
</evidence>
<keyword evidence="5" id="KW-1185">Reference proteome</keyword>
<dbReference type="Pfam" id="PF00440">
    <property type="entry name" value="TetR_N"/>
    <property type="match status" value="1"/>
</dbReference>
<feature type="DNA-binding region" description="H-T-H motif" evidence="2">
    <location>
        <begin position="29"/>
        <end position="48"/>
    </location>
</feature>
<dbReference type="SUPFAM" id="SSF48498">
    <property type="entry name" value="Tetracyclin repressor-like, C-terminal domain"/>
    <property type="match status" value="1"/>
</dbReference>
<dbReference type="Gene3D" id="1.10.357.10">
    <property type="entry name" value="Tetracycline Repressor, domain 2"/>
    <property type="match status" value="1"/>
</dbReference>
<evidence type="ECO:0000256" key="1">
    <source>
        <dbReference type="ARBA" id="ARBA00023125"/>
    </source>
</evidence>
<sequence length="193" mass="22816">MPKKSNKTKERIIHSSWELFQKYGYDNTTLNDILEASKTSRGGFYHHFKGKEDLLFSLAYYFDNDYSDWLEKIDPGMNSVDKLCEFDIFVYKNLEESKFRPFLQQLYGYEVMTDGTRYILAENRPYFQLILSLIKEGRKRGQIIEKSSALSLARRFAAIQRGMTYNWLLEDCRYSLTDEAHGISTIYLDSLRK</sequence>
<dbReference type="AlphaFoldDB" id="A0A7Y9B0A3"/>
<accession>A0A7Y9B0A3</accession>
<comment type="caution">
    <text evidence="4">The sequence shown here is derived from an EMBL/GenBank/DDBJ whole genome shotgun (WGS) entry which is preliminary data.</text>
</comment>
<dbReference type="InterPro" id="IPR050624">
    <property type="entry name" value="HTH-type_Tx_Regulator"/>
</dbReference>
<dbReference type="InterPro" id="IPR001647">
    <property type="entry name" value="HTH_TetR"/>
</dbReference>
<evidence type="ECO:0000259" key="3">
    <source>
        <dbReference type="PROSITE" id="PS50977"/>
    </source>
</evidence>
<feature type="domain" description="HTH tetR-type" evidence="3">
    <location>
        <begin position="6"/>
        <end position="66"/>
    </location>
</feature>
<organism evidence="4 5">
    <name type="scientific">Mogibacterium timidum</name>
    <dbReference type="NCBI Taxonomy" id="35519"/>
    <lineage>
        <taxon>Bacteria</taxon>
        <taxon>Bacillati</taxon>
        <taxon>Bacillota</taxon>
        <taxon>Clostridia</taxon>
        <taxon>Peptostreptococcales</taxon>
        <taxon>Anaerovoracaceae</taxon>
        <taxon>Mogibacterium</taxon>
    </lineage>
</organism>
<reference evidence="4 5" key="1">
    <citation type="submission" date="2020-06" db="EMBL/GenBank/DDBJ databases">
        <title>Mogibacterium timidum strain W9173 genomic sequence.</title>
        <authorList>
            <person name="Wade W.G."/>
            <person name="Johnston C.D."/>
            <person name="Chen T."/>
            <person name="Dewhirst F.E."/>
        </authorList>
    </citation>
    <scope>NUCLEOTIDE SEQUENCE [LARGE SCALE GENOMIC DNA]</scope>
    <source>
        <strain evidence="4 5">W9173</strain>
    </source>
</reference>
<dbReference type="InterPro" id="IPR009057">
    <property type="entry name" value="Homeodomain-like_sf"/>
</dbReference>
<evidence type="ECO:0000256" key="2">
    <source>
        <dbReference type="PROSITE-ProRule" id="PRU00335"/>
    </source>
</evidence>
<dbReference type="GO" id="GO:0003677">
    <property type="term" value="F:DNA binding"/>
    <property type="evidence" value="ECO:0007669"/>
    <property type="project" value="UniProtKB-UniRule"/>
</dbReference>
<dbReference type="SUPFAM" id="SSF46689">
    <property type="entry name" value="Homeodomain-like"/>
    <property type="match status" value="1"/>
</dbReference>
<dbReference type="InterPro" id="IPR036271">
    <property type="entry name" value="Tet_transcr_reg_TetR-rel_C_sf"/>
</dbReference>